<protein>
    <submittedName>
        <fullName evidence="3">Uncharacterized protein</fullName>
    </submittedName>
</protein>
<dbReference type="AlphaFoldDB" id="A0A4V4HCX6"/>
<feature type="region of interest" description="Disordered" evidence="1">
    <location>
        <begin position="1"/>
        <end position="34"/>
    </location>
</feature>
<gene>
    <name evidence="3" type="ORF">K435DRAFT_970941</name>
</gene>
<organism evidence="3 4">
    <name type="scientific">Dendrothele bispora (strain CBS 962.96)</name>
    <dbReference type="NCBI Taxonomy" id="1314807"/>
    <lineage>
        <taxon>Eukaryota</taxon>
        <taxon>Fungi</taxon>
        <taxon>Dikarya</taxon>
        <taxon>Basidiomycota</taxon>
        <taxon>Agaricomycotina</taxon>
        <taxon>Agaricomycetes</taxon>
        <taxon>Agaricomycetidae</taxon>
        <taxon>Agaricales</taxon>
        <taxon>Agaricales incertae sedis</taxon>
        <taxon>Dendrothele</taxon>
    </lineage>
</organism>
<feature type="region of interest" description="Disordered" evidence="1">
    <location>
        <begin position="188"/>
        <end position="243"/>
    </location>
</feature>
<keyword evidence="2" id="KW-1133">Transmembrane helix</keyword>
<feature type="transmembrane region" description="Helical" evidence="2">
    <location>
        <begin position="398"/>
        <end position="418"/>
    </location>
</feature>
<dbReference type="OrthoDB" id="2679843at2759"/>
<dbReference type="Proteomes" id="UP000297245">
    <property type="component" value="Unassembled WGS sequence"/>
</dbReference>
<feature type="transmembrane region" description="Helical" evidence="2">
    <location>
        <begin position="314"/>
        <end position="338"/>
    </location>
</feature>
<sequence>MLHESDYWQPDSQSQPILLPPIPPSTSSASSSRRINWKLPVPEKVRPWITGATTDDIVDVEPEIVQAHQERWELKWKHLSEAPPNVMTSETISKMRTDEVKERSEWLNADLQRIIDRLTDLDIKQAQVELTTGRIFLTSLIEESIHSLLSINHLELNLAKDLLLKAEAVHQFALQSLTHILTTHNIQQIKKRSQRDDPQSTSLQSPNPPSSSSNENIAMPTPDHYPLNPISGIQNSTNSNPLPQAGIQQSTFHAGPLIEAQNPVPGVLQPQLPLQSTTQSSHKSSVTALLTIGFFGASIAWSTVFSGTRGNISLLAWAACTFIVATVCAAAASLLIASEEQIIQKHSHARWAVRILSRLASLHIFAGLILLSVAILVLDPNQGDISVDSKHGIGVMRAAGIYALTFSAMTLLVSFTIWRRYTHRQWYY</sequence>
<evidence type="ECO:0000313" key="3">
    <source>
        <dbReference type="EMBL" id="THU84965.1"/>
    </source>
</evidence>
<feature type="transmembrane region" description="Helical" evidence="2">
    <location>
        <begin position="286"/>
        <end position="308"/>
    </location>
</feature>
<name>A0A4V4HCX6_DENBC</name>
<keyword evidence="2" id="KW-0812">Transmembrane</keyword>
<proteinExistence type="predicted"/>
<dbReference type="EMBL" id="ML179572">
    <property type="protein sequence ID" value="THU84965.1"/>
    <property type="molecule type" value="Genomic_DNA"/>
</dbReference>
<accession>A0A4V4HCX6</accession>
<evidence type="ECO:0000313" key="4">
    <source>
        <dbReference type="Proteomes" id="UP000297245"/>
    </source>
</evidence>
<keyword evidence="2" id="KW-0472">Membrane</keyword>
<evidence type="ECO:0000256" key="2">
    <source>
        <dbReference type="SAM" id="Phobius"/>
    </source>
</evidence>
<keyword evidence="4" id="KW-1185">Reference proteome</keyword>
<reference evidence="3 4" key="1">
    <citation type="journal article" date="2019" name="Nat. Ecol. Evol.">
        <title>Megaphylogeny resolves global patterns of mushroom evolution.</title>
        <authorList>
            <person name="Varga T."/>
            <person name="Krizsan K."/>
            <person name="Foldi C."/>
            <person name="Dima B."/>
            <person name="Sanchez-Garcia M."/>
            <person name="Sanchez-Ramirez S."/>
            <person name="Szollosi G.J."/>
            <person name="Szarkandi J.G."/>
            <person name="Papp V."/>
            <person name="Albert L."/>
            <person name="Andreopoulos W."/>
            <person name="Angelini C."/>
            <person name="Antonin V."/>
            <person name="Barry K.W."/>
            <person name="Bougher N.L."/>
            <person name="Buchanan P."/>
            <person name="Buyck B."/>
            <person name="Bense V."/>
            <person name="Catcheside P."/>
            <person name="Chovatia M."/>
            <person name="Cooper J."/>
            <person name="Damon W."/>
            <person name="Desjardin D."/>
            <person name="Finy P."/>
            <person name="Geml J."/>
            <person name="Haridas S."/>
            <person name="Hughes K."/>
            <person name="Justo A."/>
            <person name="Karasinski D."/>
            <person name="Kautmanova I."/>
            <person name="Kiss B."/>
            <person name="Kocsube S."/>
            <person name="Kotiranta H."/>
            <person name="LaButti K.M."/>
            <person name="Lechner B.E."/>
            <person name="Liimatainen K."/>
            <person name="Lipzen A."/>
            <person name="Lukacs Z."/>
            <person name="Mihaltcheva S."/>
            <person name="Morgado L.N."/>
            <person name="Niskanen T."/>
            <person name="Noordeloos M.E."/>
            <person name="Ohm R.A."/>
            <person name="Ortiz-Santana B."/>
            <person name="Ovrebo C."/>
            <person name="Racz N."/>
            <person name="Riley R."/>
            <person name="Savchenko A."/>
            <person name="Shiryaev A."/>
            <person name="Soop K."/>
            <person name="Spirin V."/>
            <person name="Szebenyi C."/>
            <person name="Tomsovsky M."/>
            <person name="Tulloss R.E."/>
            <person name="Uehling J."/>
            <person name="Grigoriev I.V."/>
            <person name="Vagvolgyi C."/>
            <person name="Papp T."/>
            <person name="Martin F.M."/>
            <person name="Miettinen O."/>
            <person name="Hibbett D.S."/>
            <person name="Nagy L.G."/>
        </authorList>
    </citation>
    <scope>NUCLEOTIDE SEQUENCE [LARGE SCALE GENOMIC DNA]</scope>
    <source>
        <strain evidence="3 4">CBS 962.96</strain>
    </source>
</reference>
<feature type="transmembrane region" description="Helical" evidence="2">
    <location>
        <begin position="359"/>
        <end position="378"/>
    </location>
</feature>
<feature type="compositionally biased region" description="Low complexity" evidence="1">
    <location>
        <begin position="199"/>
        <end position="214"/>
    </location>
</feature>
<feature type="compositionally biased region" description="Polar residues" evidence="1">
    <location>
        <begin position="231"/>
        <end position="243"/>
    </location>
</feature>
<evidence type="ECO:0000256" key="1">
    <source>
        <dbReference type="SAM" id="MobiDB-lite"/>
    </source>
</evidence>